<protein>
    <submittedName>
        <fullName evidence="1">Uncharacterized protein</fullName>
    </submittedName>
</protein>
<dbReference type="AlphaFoldDB" id="A0AAN9JWF5"/>
<evidence type="ECO:0000313" key="1">
    <source>
        <dbReference type="EMBL" id="KAK7306775.1"/>
    </source>
</evidence>
<comment type="caution">
    <text evidence="1">The sequence shown here is derived from an EMBL/GenBank/DDBJ whole genome shotgun (WGS) entry which is preliminary data.</text>
</comment>
<proteinExistence type="predicted"/>
<gene>
    <name evidence="1" type="ORF">VNO77_44732</name>
</gene>
<reference evidence="1 2" key="1">
    <citation type="submission" date="2024-01" db="EMBL/GenBank/DDBJ databases">
        <title>The genomes of 5 underutilized Papilionoideae crops provide insights into root nodulation and disease resistanc.</title>
        <authorList>
            <person name="Jiang F."/>
        </authorList>
    </citation>
    <scope>NUCLEOTIDE SEQUENCE [LARGE SCALE GENOMIC DNA]</scope>
    <source>
        <strain evidence="1">LVBAO_FW01</strain>
        <tissue evidence="1">Leaves</tissue>
    </source>
</reference>
<evidence type="ECO:0000313" key="2">
    <source>
        <dbReference type="Proteomes" id="UP001367508"/>
    </source>
</evidence>
<keyword evidence="2" id="KW-1185">Reference proteome</keyword>
<accession>A0AAN9JWF5</accession>
<name>A0AAN9JWF5_CANGL</name>
<sequence>MYQALEGVFTDKGMLHSGLDGLISIGCNFACTLNLAIKGYCHISPLAHSLGMKTQLKDLIPSHPKGLIQKGFSYCWLKKGSSEVSQPLLLVAAHQGPGTRKFNWTISHIQLGHAAPAVNMGYGFIWNLASLQAIGPSSVPHRSNWAMHCILQNCMLHIACLKLHAAYHKIAMHCIWHIPSEPRD</sequence>
<dbReference type="Proteomes" id="UP001367508">
    <property type="component" value="Unassembled WGS sequence"/>
</dbReference>
<organism evidence="1 2">
    <name type="scientific">Canavalia gladiata</name>
    <name type="common">Sword bean</name>
    <name type="synonym">Dolichos gladiatus</name>
    <dbReference type="NCBI Taxonomy" id="3824"/>
    <lineage>
        <taxon>Eukaryota</taxon>
        <taxon>Viridiplantae</taxon>
        <taxon>Streptophyta</taxon>
        <taxon>Embryophyta</taxon>
        <taxon>Tracheophyta</taxon>
        <taxon>Spermatophyta</taxon>
        <taxon>Magnoliopsida</taxon>
        <taxon>eudicotyledons</taxon>
        <taxon>Gunneridae</taxon>
        <taxon>Pentapetalae</taxon>
        <taxon>rosids</taxon>
        <taxon>fabids</taxon>
        <taxon>Fabales</taxon>
        <taxon>Fabaceae</taxon>
        <taxon>Papilionoideae</taxon>
        <taxon>50 kb inversion clade</taxon>
        <taxon>NPAAA clade</taxon>
        <taxon>indigoferoid/millettioid clade</taxon>
        <taxon>Phaseoleae</taxon>
        <taxon>Canavalia</taxon>
    </lineage>
</organism>
<dbReference type="EMBL" id="JAYMYQ010000011">
    <property type="protein sequence ID" value="KAK7306775.1"/>
    <property type="molecule type" value="Genomic_DNA"/>
</dbReference>